<keyword evidence="4" id="KW-1185">Reference proteome</keyword>
<feature type="compositionally biased region" description="Low complexity" evidence="2">
    <location>
        <begin position="17"/>
        <end position="36"/>
    </location>
</feature>
<sequence length="381" mass="44788">MSDYSSLPPKPEFCDISMSDVPESSISPSSPNSNSSGIMYELMQTRKGMEELKNLVYTGIAQNSPKEGRMTENAKEFEIKRPNHENTKLKEELNKQNYEREKYQKEAQKAWRAVEELQTNLKAALAENDRNKHKIKVLTFEYENRLDRLKEEFESERANWQVEIATLKQENTFLQDAAFPETPDQEFNQLENEREIHERETKHMLLEIEELKKTSRIESQNQKREKLRNQKLEQEIEKLRREKQAVEERSETREERLMELEKEIGVERVAKCAETPGSWGIVNIKLASDEDKKARYEESDWELEFSAACKENGNGTHRLWLKCRNNSRFHAVVQQIDGKDGVIKDTKVMPSVQDGLRQLFEIKHVGGNYIRFNISTLQRRF</sequence>
<protein>
    <submittedName>
        <fullName evidence="3">Oidioi.mRNA.OKI2018_I69.chr1.g3821.t1.cds</fullName>
    </submittedName>
</protein>
<keyword evidence="1" id="KW-0175">Coiled coil</keyword>
<name>A0ABN7T1V3_OIKDI</name>
<dbReference type="EMBL" id="OU015566">
    <property type="protein sequence ID" value="CAG5108490.1"/>
    <property type="molecule type" value="Genomic_DNA"/>
</dbReference>
<accession>A0ABN7T1V3</accession>
<dbReference type="Proteomes" id="UP001158576">
    <property type="component" value="Chromosome 1"/>
</dbReference>
<evidence type="ECO:0000313" key="4">
    <source>
        <dbReference type="Proteomes" id="UP001158576"/>
    </source>
</evidence>
<proteinExistence type="predicted"/>
<feature type="region of interest" description="Disordered" evidence="2">
    <location>
        <begin position="1"/>
        <end position="37"/>
    </location>
</feature>
<evidence type="ECO:0000256" key="2">
    <source>
        <dbReference type="SAM" id="MobiDB-lite"/>
    </source>
</evidence>
<feature type="coiled-coil region" evidence="1">
    <location>
        <begin position="86"/>
        <end position="263"/>
    </location>
</feature>
<evidence type="ECO:0000256" key="1">
    <source>
        <dbReference type="SAM" id="Coils"/>
    </source>
</evidence>
<organism evidence="3 4">
    <name type="scientific">Oikopleura dioica</name>
    <name type="common">Tunicate</name>
    <dbReference type="NCBI Taxonomy" id="34765"/>
    <lineage>
        <taxon>Eukaryota</taxon>
        <taxon>Metazoa</taxon>
        <taxon>Chordata</taxon>
        <taxon>Tunicata</taxon>
        <taxon>Appendicularia</taxon>
        <taxon>Copelata</taxon>
        <taxon>Oikopleuridae</taxon>
        <taxon>Oikopleura</taxon>
    </lineage>
</organism>
<gene>
    <name evidence="3" type="ORF">OKIOD_LOCUS12586</name>
</gene>
<evidence type="ECO:0000313" key="3">
    <source>
        <dbReference type="EMBL" id="CAG5108490.1"/>
    </source>
</evidence>
<reference evidence="3 4" key="1">
    <citation type="submission" date="2021-04" db="EMBL/GenBank/DDBJ databases">
        <authorList>
            <person name="Bliznina A."/>
        </authorList>
    </citation>
    <scope>NUCLEOTIDE SEQUENCE [LARGE SCALE GENOMIC DNA]</scope>
</reference>